<feature type="transmembrane region" description="Helical" evidence="1">
    <location>
        <begin position="88"/>
        <end position="106"/>
    </location>
</feature>
<dbReference type="RefSeq" id="WP_219938102.1">
    <property type="nucleotide sequence ID" value="NZ_JAGFNY010000034.1"/>
</dbReference>
<keyword evidence="4" id="KW-1185">Reference proteome</keyword>
<evidence type="ECO:0000313" key="3">
    <source>
        <dbReference type="EMBL" id="MBW7570877.1"/>
    </source>
</evidence>
<accession>A0ABS7DHV4</accession>
<keyword evidence="1" id="KW-0812">Transmembrane</keyword>
<gene>
    <name evidence="3" type="ORF">J5V48_08220</name>
</gene>
<dbReference type="Pfam" id="PF00892">
    <property type="entry name" value="EamA"/>
    <property type="match status" value="2"/>
</dbReference>
<feature type="transmembrane region" description="Helical" evidence="1">
    <location>
        <begin position="231"/>
        <end position="255"/>
    </location>
</feature>
<evidence type="ECO:0000313" key="4">
    <source>
        <dbReference type="Proteomes" id="UP000731465"/>
    </source>
</evidence>
<protein>
    <submittedName>
        <fullName evidence="3">EamA family transporter</fullName>
    </submittedName>
</protein>
<keyword evidence="1" id="KW-0472">Membrane</keyword>
<feature type="domain" description="EamA" evidence="2">
    <location>
        <begin position="10"/>
        <end position="133"/>
    </location>
</feature>
<feature type="transmembrane region" description="Helical" evidence="1">
    <location>
        <begin position="118"/>
        <end position="135"/>
    </location>
</feature>
<dbReference type="EMBL" id="JAGFNY010000034">
    <property type="protein sequence ID" value="MBW7570877.1"/>
    <property type="molecule type" value="Genomic_DNA"/>
</dbReference>
<sequence length="290" mass="33179">MLQLFLKLHFAVLLAGFTGVFGRLISYDAFILVFIRFSIAATFIYFILKAMHKLKKFPVRHKIHGIITGAILATHLVLFYLSIKLSNISIGTVTLATTGFFTAVLEPLIIKTRFDKSNFVYTLLSVLGLFLIFNFDTKFRIGIAVGLVSSLFSSLFAVFNKKFSYKKDPYTFVNYQMFGGFVFMLICAVPYLVLNDEPIEFRKLDIFYLVLLATVFTVLLYLLVVQLSEKLSAFTISLTFNLEPVYAILIAMILFNENKELNFSFYLGVSLMLICVFLQNRKIKKHISDR</sequence>
<comment type="caution">
    <text evidence="3">The sequence shown here is derived from an EMBL/GenBank/DDBJ whole genome shotgun (WGS) entry which is preliminary data.</text>
</comment>
<dbReference type="InterPro" id="IPR037185">
    <property type="entry name" value="EmrE-like"/>
</dbReference>
<feature type="transmembrane region" description="Helical" evidence="1">
    <location>
        <begin position="172"/>
        <end position="194"/>
    </location>
</feature>
<feature type="transmembrane region" description="Helical" evidence="1">
    <location>
        <begin position="29"/>
        <end position="51"/>
    </location>
</feature>
<reference evidence="3 4" key="1">
    <citation type="submission" date="2021-03" db="EMBL/GenBank/DDBJ databases">
        <title>Succinivibrio sp. nov. isolated from feces of cow.</title>
        <authorList>
            <person name="Choi J.-Y."/>
        </authorList>
    </citation>
    <scope>NUCLEOTIDE SEQUENCE [LARGE SCALE GENOMIC DNA]</scope>
    <source>
        <strain evidence="3 4">AGMB01872</strain>
    </source>
</reference>
<name>A0ABS7DHV4_9GAMM</name>
<feature type="transmembrane region" description="Helical" evidence="1">
    <location>
        <begin position="63"/>
        <end position="82"/>
    </location>
</feature>
<proteinExistence type="predicted"/>
<evidence type="ECO:0000259" key="2">
    <source>
        <dbReference type="Pfam" id="PF00892"/>
    </source>
</evidence>
<feature type="transmembrane region" description="Helical" evidence="1">
    <location>
        <begin position="206"/>
        <end position="224"/>
    </location>
</feature>
<feature type="domain" description="EamA" evidence="2">
    <location>
        <begin position="141"/>
        <end position="278"/>
    </location>
</feature>
<organism evidence="3 4">
    <name type="scientific">Succinivibrio faecicola</name>
    <dbReference type="NCBI Taxonomy" id="2820300"/>
    <lineage>
        <taxon>Bacteria</taxon>
        <taxon>Pseudomonadati</taxon>
        <taxon>Pseudomonadota</taxon>
        <taxon>Gammaproteobacteria</taxon>
        <taxon>Aeromonadales</taxon>
        <taxon>Succinivibrionaceae</taxon>
        <taxon>Succinivibrio</taxon>
    </lineage>
</organism>
<dbReference type="InterPro" id="IPR000620">
    <property type="entry name" value="EamA_dom"/>
</dbReference>
<dbReference type="SUPFAM" id="SSF103481">
    <property type="entry name" value="Multidrug resistance efflux transporter EmrE"/>
    <property type="match status" value="2"/>
</dbReference>
<dbReference type="Proteomes" id="UP000731465">
    <property type="component" value="Unassembled WGS sequence"/>
</dbReference>
<feature type="transmembrane region" description="Helical" evidence="1">
    <location>
        <begin position="141"/>
        <end position="160"/>
    </location>
</feature>
<dbReference type="PANTHER" id="PTHR22911:SF79">
    <property type="entry name" value="MOBA-LIKE NTP TRANSFERASE DOMAIN-CONTAINING PROTEIN"/>
    <property type="match status" value="1"/>
</dbReference>
<feature type="transmembrane region" description="Helical" evidence="1">
    <location>
        <begin position="261"/>
        <end position="278"/>
    </location>
</feature>
<dbReference type="PANTHER" id="PTHR22911">
    <property type="entry name" value="ACYL-MALONYL CONDENSING ENZYME-RELATED"/>
    <property type="match status" value="1"/>
</dbReference>
<keyword evidence="1" id="KW-1133">Transmembrane helix</keyword>
<evidence type="ECO:0000256" key="1">
    <source>
        <dbReference type="SAM" id="Phobius"/>
    </source>
</evidence>